<dbReference type="AlphaFoldDB" id="A0A5B7JV39"/>
<name>A0A5B7JV39_PORTR</name>
<evidence type="ECO:0000313" key="1">
    <source>
        <dbReference type="EMBL" id="MPC98323.1"/>
    </source>
</evidence>
<protein>
    <submittedName>
        <fullName evidence="1">Uncharacterized protein</fullName>
    </submittedName>
</protein>
<dbReference type="EMBL" id="VSRR010113593">
    <property type="protein sequence ID" value="MPC98323.1"/>
    <property type="molecule type" value="Genomic_DNA"/>
</dbReference>
<gene>
    <name evidence="1" type="ORF">E2C01_093689</name>
</gene>
<keyword evidence="2" id="KW-1185">Reference proteome</keyword>
<dbReference type="Proteomes" id="UP000324222">
    <property type="component" value="Unassembled WGS sequence"/>
</dbReference>
<comment type="caution">
    <text evidence="1">The sequence shown here is derived from an EMBL/GenBank/DDBJ whole genome shotgun (WGS) entry which is preliminary data.</text>
</comment>
<evidence type="ECO:0000313" key="2">
    <source>
        <dbReference type="Proteomes" id="UP000324222"/>
    </source>
</evidence>
<sequence>MYPKAFPSSTHPVLVNVQLAEVWVVEESGGVQIDGTLPPPVSAQRPLWVNKSPELRSWRGGK</sequence>
<organism evidence="1 2">
    <name type="scientific">Portunus trituberculatus</name>
    <name type="common">Swimming crab</name>
    <name type="synonym">Neptunus trituberculatus</name>
    <dbReference type="NCBI Taxonomy" id="210409"/>
    <lineage>
        <taxon>Eukaryota</taxon>
        <taxon>Metazoa</taxon>
        <taxon>Ecdysozoa</taxon>
        <taxon>Arthropoda</taxon>
        <taxon>Crustacea</taxon>
        <taxon>Multicrustacea</taxon>
        <taxon>Malacostraca</taxon>
        <taxon>Eumalacostraca</taxon>
        <taxon>Eucarida</taxon>
        <taxon>Decapoda</taxon>
        <taxon>Pleocyemata</taxon>
        <taxon>Brachyura</taxon>
        <taxon>Eubrachyura</taxon>
        <taxon>Portunoidea</taxon>
        <taxon>Portunidae</taxon>
        <taxon>Portuninae</taxon>
        <taxon>Portunus</taxon>
    </lineage>
</organism>
<reference evidence="1 2" key="1">
    <citation type="submission" date="2019-05" db="EMBL/GenBank/DDBJ databases">
        <title>Another draft genome of Portunus trituberculatus and its Hox gene families provides insights of decapod evolution.</title>
        <authorList>
            <person name="Jeong J.-H."/>
            <person name="Song I."/>
            <person name="Kim S."/>
            <person name="Choi T."/>
            <person name="Kim D."/>
            <person name="Ryu S."/>
            <person name="Kim W."/>
        </authorList>
    </citation>
    <scope>NUCLEOTIDE SEQUENCE [LARGE SCALE GENOMIC DNA]</scope>
    <source>
        <tissue evidence="1">Muscle</tissue>
    </source>
</reference>
<proteinExistence type="predicted"/>
<accession>A0A5B7JV39</accession>